<gene>
    <name evidence="2" type="ORF">SAMN07250955_11639</name>
</gene>
<name>A0A212RX49_9PROT</name>
<feature type="region of interest" description="Disordered" evidence="1">
    <location>
        <begin position="121"/>
        <end position="140"/>
    </location>
</feature>
<evidence type="ECO:0000256" key="1">
    <source>
        <dbReference type="SAM" id="MobiDB-lite"/>
    </source>
</evidence>
<accession>A0A212RX49</accession>
<organism evidence="2 3">
    <name type="scientific">Arboricoccus pini</name>
    <dbReference type="NCBI Taxonomy" id="1963835"/>
    <lineage>
        <taxon>Bacteria</taxon>
        <taxon>Pseudomonadati</taxon>
        <taxon>Pseudomonadota</taxon>
        <taxon>Alphaproteobacteria</taxon>
        <taxon>Geminicoccales</taxon>
        <taxon>Geminicoccaceae</taxon>
        <taxon>Arboricoccus</taxon>
    </lineage>
</organism>
<protein>
    <submittedName>
        <fullName evidence="2">Uncharacterized protein</fullName>
    </submittedName>
</protein>
<evidence type="ECO:0000313" key="2">
    <source>
        <dbReference type="EMBL" id="SNB77193.1"/>
    </source>
</evidence>
<evidence type="ECO:0000313" key="3">
    <source>
        <dbReference type="Proteomes" id="UP000197065"/>
    </source>
</evidence>
<dbReference type="RefSeq" id="WP_088562707.1">
    <property type="nucleotide sequence ID" value="NZ_FYEH01000016.1"/>
</dbReference>
<keyword evidence="3" id="KW-1185">Reference proteome</keyword>
<reference evidence="2 3" key="1">
    <citation type="submission" date="2017-06" db="EMBL/GenBank/DDBJ databases">
        <authorList>
            <person name="Kim H.J."/>
            <person name="Triplett B.A."/>
        </authorList>
    </citation>
    <scope>NUCLEOTIDE SEQUENCE [LARGE SCALE GENOMIC DNA]</scope>
    <source>
        <strain evidence="2 3">B29T1</strain>
    </source>
</reference>
<sequence>MSQTILRPVERSARAGNGLVHYILRGKDYPVLLAFSGPLEAIRHAAELCQRDFHLYGCVDGQGQSISGDDGCGGHPPFMLCHSFHTPLDILPPGQPGYWLAMTWSEIEDADFLCLPRAAPDHRRQGATGDAPGRTPDSSI</sequence>
<dbReference type="AlphaFoldDB" id="A0A212RX49"/>
<proteinExistence type="predicted"/>
<dbReference type="Proteomes" id="UP000197065">
    <property type="component" value="Unassembled WGS sequence"/>
</dbReference>
<dbReference type="EMBL" id="FYEH01000016">
    <property type="protein sequence ID" value="SNB77193.1"/>
    <property type="molecule type" value="Genomic_DNA"/>
</dbReference>